<reference evidence="9 10" key="1">
    <citation type="journal article" date="2014" name="Syst. Appl. Microbiol.">
        <title>Evidence for the existence of two new members of the family Chlamydiaceae and proposal of Chlamydia avium sp. nov. and Chlamydia gallinacea sp. nov.</title>
        <authorList>
            <person name="Sachse K."/>
            <person name="Laroucau K."/>
            <person name="Riege K."/>
            <person name="Wehner S."/>
            <person name="Dilcher M."/>
            <person name="Creasy H.H."/>
            <person name="Weidmann M."/>
            <person name="Myers G."/>
            <person name="Vorimore F."/>
            <person name="Vicari N."/>
            <person name="Magnino S."/>
            <person name="Liebler-Tenorio E."/>
            <person name="Ruettger A."/>
            <person name="Bavoil P.M."/>
            <person name="Hufert F.T."/>
            <person name="Rossello-Mora R."/>
            <person name="Marz M."/>
        </authorList>
    </citation>
    <scope>NUCLEOTIDE SEQUENCE [LARGE SCALE GENOMIC DNA]</scope>
    <source>
        <strain evidence="9 10">08-1274/3</strain>
    </source>
</reference>
<comment type="function">
    <text evidence="4">Formation of pseudouridine at positions 38, 39 and 40 in the anticodon stem and loop of transfer RNAs.</text>
</comment>
<evidence type="ECO:0000313" key="10">
    <source>
        <dbReference type="Proteomes" id="UP000019147"/>
    </source>
</evidence>
<dbReference type="Pfam" id="PF01416">
    <property type="entry name" value="PseudoU_synth_1"/>
    <property type="match status" value="2"/>
</dbReference>
<dbReference type="EC" id="5.4.99.12" evidence="4"/>
<dbReference type="GO" id="GO:0003723">
    <property type="term" value="F:RNA binding"/>
    <property type="evidence" value="ECO:0007669"/>
    <property type="project" value="InterPro"/>
</dbReference>
<evidence type="ECO:0000256" key="1">
    <source>
        <dbReference type="ARBA" id="ARBA00009375"/>
    </source>
</evidence>
<evidence type="ECO:0000313" key="9">
    <source>
        <dbReference type="EMBL" id="ANG66230.1"/>
    </source>
</evidence>
<dbReference type="PANTHER" id="PTHR11142:SF0">
    <property type="entry name" value="TRNA PSEUDOURIDINE SYNTHASE-LIKE 1"/>
    <property type="match status" value="1"/>
</dbReference>
<evidence type="ECO:0000256" key="5">
    <source>
        <dbReference type="PIRSR" id="PIRSR001430-1"/>
    </source>
</evidence>
<dbReference type="GeneID" id="81478222"/>
<dbReference type="NCBIfam" id="TIGR00071">
    <property type="entry name" value="hisT_truA"/>
    <property type="match status" value="1"/>
</dbReference>
<dbReference type="Gene3D" id="3.30.70.660">
    <property type="entry name" value="Pseudouridine synthase I, catalytic domain, C-terminal subdomain"/>
    <property type="match status" value="1"/>
</dbReference>
<keyword evidence="2 4" id="KW-0819">tRNA processing</keyword>
<dbReference type="SUPFAM" id="SSF55120">
    <property type="entry name" value="Pseudouridine synthase"/>
    <property type="match status" value="1"/>
</dbReference>
<keyword evidence="3 4" id="KW-0413">Isomerase</keyword>
<dbReference type="InterPro" id="IPR020094">
    <property type="entry name" value="TruA/RsuA/RluB/E/F_N"/>
</dbReference>
<dbReference type="FunFam" id="3.30.70.580:FF:000001">
    <property type="entry name" value="tRNA pseudouridine synthase A"/>
    <property type="match status" value="1"/>
</dbReference>
<name>A0A173DZ80_9CHLA</name>
<dbReference type="InterPro" id="IPR001406">
    <property type="entry name" value="PsdUridine_synth_TruA"/>
</dbReference>
<dbReference type="PIRSF" id="PIRSF001430">
    <property type="entry name" value="tRNA_psdUrid_synth"/>
    <property type="match status" value="1"/>
</dbReference>
<accession>A0A173DZ80</accession>
<evidence type="ECO:0000256" key="3">
    <source>
        <dbReference type="ARBA" id="ARBA00023235"/>
    </source>
</evidence>
<dbReference type="RefSeq" id="WP_021828933.1">
    <property type="nucleotide sequence ID" value="NZ_CP015840.1"/>
</dbReference>
<dbReference type="InterPro" id="IPR020103">
    <property type="entry name" value="PsdUridine_synth_cat_dom_sf"/>
</dbReference>
<dbReference type="AlphaFoldDB" id="A0A173DZ80"/>
<comment type="caution">
    <text evidence="4">Lacks conserved residue(s) required for the propagation of feature annotation.</text>
</comment>
<dbReference type="Proteomes" id="UP000019147">
    <property type="component" value="Chromosome"/>
</dbReference>
<dbReference type="PANTHER" id="PTHR11142">
    <property type="entry name" value="PSEUDOURIDYLATE SYNTHASE"/>
    <property type="match status" value="1"/>
</dbReference>
<organism evidence="9 10">
    <name type="scientific">Chlamydia gallinacea 08-1274/3</name>
    <dbReference type="NCBI Taxonomy" id="1143323"/>
    <lineage>
        <taxon>Bacteria</taxon>
        <taxon>Pseudomonadati</taxon>
        <taxon>Chlamydiota</taxon>
        <taxon>Chlamydiia</taxon>
        <taxon>Chlamydiales</taxon>
        <taxon>Chlamydiaceae</taxon>
        <taxon>Chlamydia/Chlamydophila group</taxon>
        <taxon>Chlamydia</taxon>
    </lineage>
</organism>
<proteinExistence type="inferred from homology"/>
<dbReference type="CDD" id="cd02570">
    <property type="entry name" value="PseudoU_synth_EcTruA"/>
    <property type="match status" value="1"/>
</dbReference>
<dbReference type="KEGG" id="cgz:M787_002745"/>
<evidence type="ECO:0000256" key="2">
    <source>
        <dbReference type="ARBA" id="ARBA00022694"/>
    </source>
</evidence>
<feature type="active site" description="Nucleophile" evidence="4 5">
    <location>
        <position position="52"/>
    </location>
</feature>
<feature type="binding site" evidence="4 6">
    <location>
        <position position="113"/>
    </location>
    <ligand>
        <name>substrate</name>
    </ligand>
</feature>
<dbReference type="OrthoDB" id="9811823at2"/>
<evidence type="ECO:0000256" key="4">
    <source>
        <dbReference type="HAMAP-Rule" id="MF_00171"/>
    </source>
</evidence>
<evidence type="ECO:0000256" key="6">
    <source>
        <dbReference type="PIRSR" id="PIRSR001430-2"/>
    </source>
</evidence>
<feature type="domain" description="Pseudouridine synthase I TruA alpha/beta" evidence="8">
    <location>
        <begin position="8"/>
        <end position="106"/>
    </location>
</feature>
<sequence length="268" mass="30503">MTRVVLLIAYQGTAYAGWQRQPNALSVQEVLETALSRVIGRPLVVTASGRTDAGVHAYGQVAHFSQPDHPAFAQAAQIKKMLNALLPKDIVIRDVVITNTNFHSRFHVVAKEYRYSLTRLSKPLPWQRYFYYSPRHILKTDLMRQGAQYLLGTHDFASFANLGREYTSTVRTLFALDIIEENDTVIIICKGNGFLYKMVRNIVGSLLDISRQKYPPEFLIEILNKKNRRQGPPAAPSYALSLHHTCYRQPYQWFCSPTCAIKSQKDGK</sequence>
<dbReference type="STRING" id="1143323.M787_002745"/>
<dbReference type="EMBL" id="CP015840">
    <property type="protein sequence ID" value="ANG66230.1"/>
    <property type="molecule type" value="Genomic_DNA"/>
</dbReference>
<dbReference type="Gene3D" id="3.30.70.580">
    <property type="entry name" value="Pseudouridine synthase I, catalytic domain, N-terminal subdomain"/>
    <property type="match status" value="1"/>
</dbReference>
<dbReference type="GO" id="GO:0031119">
    <property type="term" value="P:tRNA pseudouridine synthesis"/>
    <property type="evidence" value="ECO:0007669"/>
    <property type="project" value="UniProtKB-UniRule"/>
</dbReference>
<evidence type="ECO:0000256" key="7">
    <source>
        <dbReference type="RuleBase" id="RU003792"/>
    </source>
</evidence>
<gene>
    <name evidence="4" type="primary">truA</name>
    <name evidence="9" type="ORF">M787_002745</name>
</gene>
<dbReference type="InterPro" id="IPR020097">
    <property type="entry name" value="PsdUridine_synth_TruA_a/b_dom"/>
</dbReference>
<dbReference type="InterPro" id="IPR020095">
    <property type="entry name" value="PsdUridine_synth_TruA_C"/>
</dbReference>
<dbReference type="HAMAP" id="MF_00171">
    <property type="entry name" value="TruA"/>
    <property type="match status" value="1"/>
</dbReference>
<comment type="similarity">
    <text evidence="1 4 7">Belongs to the tRNA pseudouridine synthase TruA family.</text>
</comment>
<dbReference type="GO" id="GO:0160147">
    <property type="term" value="F:tRNA pseudouridine(38-40) synthase activity"/>
    <property type="evidence" value="ECO:0007669"/>
    <property type="project" value="UniProtKB-EC"/>
</dbReference>
<evidence type="ECO:0000259" key="8">
    <source>
        <dbReference type="Pfam" id="PF01416"/>
    </source>
</evidence>
<feature type="domain" description="Pseudouridine synthase I TruA alpha/beta" evidence="8">
    <location>
        <begin position="147"/>
        <end position="247"/>
    </location>
</feature>
<comment type="catalytic activity">
    <reaction evidence="4 7">
        <text>uridine(38/39/40) in tRNA = pseudouridine(38/39/40) in tRNA</text>
        <dbReference type="Rhea" id="RHEA:22376"/>
        <dbReference type="Rhea" id="RHEA-COMP:10085"/>
        <dbReference type="Rhea" id="RHEA-COMP:10087"/>
        <dbReference type="ChEBI" id="CHEBI:65314"/>
        <dbReference type="ChEBI" id="CHEBI:65315"/>
        <dbReference type="EC" id="5.4.99.12"/>
    </reaction>
</comment>
<comment type="subunit">
    <text evidence="4">Homodimer.</text>
</comment>
<dbReference type="eggNOG" id="COG0101">
    <property type="taxonomic scope" value="Bacteria"/>
</dbReference>
<protein>
    <recommendedName>
        <fullName evidence="4">tRNA pseudouridine synthase A</fullName>
        <ecNumber evidence="4">5.4.99.12</ecNumber>
    </recommendedName>
    <alternativeName>
        <fullName evidence="4">tRNA pseudouridine(38-40) synthase</fullName>
    </alternativeName>
    <alternativeName>
        <fullName evidence="4">tRNA pseudouridylate synthase I</fullName>
    </alternativeName>
    <alternativeName>
        <fullName evidence="4">tRNA-uridine isomerase I</fullName>
    </alternativeName>
</protein>